<dbReference type="InterPro" id="IPR001606">
    <property type="entry name" value="ARID_dom"/>
</dbReference>
<evidence type="ECO:0000256" key="4">
    <source>
        <dbReference type="ARBA" id="ARBA00023015"/>
    </source>
</evidence>
<keyword evidence="1" id="KW-0479">Metal-binding</keyword>
<evidence type="ECO:0000256" key="2">
    <source>
        <dbReference type="ARBA" id="ARBA00022771"/>
    </source>
</evidence>
<dbReference type="PROSITE" id="PS51050">
    <property type="entry name" value="ZF_CW"/>
    <property type="match status" value="1"/>
</dbReference>
<dbReference type="SUPFAM" id="SSF46774">
    <property type="entry name" value="ARID-like"/>
    <property type="match status" value="1"/>
</dbReference>
<keyword evidence="5" id="KW-0238">DNA-binding</keyword>
<keyword evidence="7" id="KW-0539">Nucleus</keyword>
<dbReference type="Gene3D" id="1.10.150.60">
    <property type="entry name" value="ARID DNA-binding domain"/>
    <property type="match status" value="1"/>
</dbReference>
<dbReference type="SMART" id="SM00501">
    <property type="entry name" value="BRIGHT"/>
    <property type="match status" value="1"/>
</dbReference>
<keyword evidence="3" id="KW-0862">Zinc</keyword>
<evidence type="ECO:0000256" key="6">
    <source>
        <dbReference type="ARBA" id="ARBA00023163"/>
    </source>
</evidence>
<evidence type="ECO:0000259" key="9">
    <source>
        <dbReference type="PROSITE" id="PS51050"/>
    </source>
</evidence>
<dbReference type="CDD" id="cd16100">
    <property type="entry name" value="ARID"/>
    <property type="match status" value="1"/>
</dbReference>
<keyword evidence="4" id="KW-0805">Transcription regulation</keyword>
<dbReference type="GO" id="GO:0006357">
    <property type="term" value="P:regulation of transcription by RNA polymerase II"/>
    <property type="evidence" value="ECO:0007669"/>
    <property type="project" value="InterPro"/>
</dbReference>
<dbReference type="PROSITE" id="PS51011">
    <property type="entry name" value="ARID"/>
    <property type="match status" value="1"/>
</dbReference>
<dbReference type="PANTHER" id="PTHR15348:SF0">
    <property type="entry name" value="PROTEIN DEAD RINGER"/>
    <property type="match status" value="1"/>
</dbReference>
<dbReference type="InterPro" id="IPR045147">
    <property type="entry name" value="ARI3A/B/C"/>
</dbReference>
<reference evidence="10" key="1">
    <citation type="submission" date="2010-02" db="EMBL/GenBank/DDBJ databases">
        <title>Sequencing and annotation of the Blastocystis hominis genome.</title>
        <authorList>
            <person name="Wincker P."/>
        </authorList>
    </citation>
    <scope>NUCLEOTIDE SEQUENCE</scope>
    <source>
        <strain evidence="10">Singapore isolate B</strain>
    </source>
</reference>
<evidence type="ECO:0000259" key="8">
    <source>
        <dbReference type="PROSITE" id="PS51011"/>
    </source>
</evidence>
<dbReference type="GO" id="GO:0003677">
    <property type="term" value="F:DNA binding"/>
    <property type="evidence" value="ECO:0007669"/>
    <property type="project" value="UniProtKB-KW"/>
</dbReference>
<dbReference type="InterPro" id="IPR011124">
    <property type="entry name" value="Znf_CW"/>
</dbReference>
<evidence type="ECO:0000256" key="1">
    <source>
        <dbReference type="ARBA" id="ARBA00022723"/>
    </source>
</evidence>
<sequence>MGSQGLSTVARRREAPISTHYIQCVKCKKRRAVPITLDESMLPTFECSMNIWDPQYNRCSIPENHEPNYTISLAGRTPQYAREQSDFMCRLKLYIKQRNMGTFKQPMLGKREVDLYRLFREVTAHGGCDNVIKKEGTWSRIYRGMDNYSPTETSASYRLKKMCVLLLRL</sequence>
<feature type="domain" description="ARID" evidence="8">
    <location>
        <begin position="81"/>
        <end position="169"/>
    </location>
</feature>
<dbReference type="EMBL" id="FN668638">
    <property type="protein sequence ID" value="CBK19784.2"/>
    <property type="molecule type" value="Genomic_DNA"/>
</dbReference>
<evidence type="ECO:0000313" key="10">
    <source>
        <dbReference type="EMBL" id="CBK19784.2"/>
    </source>
</evidence>
<feature type="domain" description="CW-type" evidence="9">
    <location>
        <begin position="15"/>
        <end position="67"/>
    </location>
</feature>
<accession>D8LVE5</accession>
<dbReference type="InterPro" id="IPR036431">
    <property type="entry name" value="ARID_dom_sf"/>
</dbReference>
<dbReference type="SMART" id="SM01014">
    <property type="entry name" value="ARID"/>
    <property type="match status" value="1"/>
</dbReference>
<evidence type="ECO:0000256" key="5">
    <source>
        <dbReference type="ARBA" id="ARBA00023125"/>
    </source>
</evidence>
<dbReference type="Pfam" id="PF01388">
    <property type="entry name" value="ARID"/>
    <property type="match status" value="1"/>
</dbReference>
<evidence type="ECO:0000256" key="3">
    <source>
        <dbReference type="ARBA" id="ARBA00022833"/>
    </source>
</evidence>
<keyword evidence="6" id="KW-0804">Transcription</keyword>
<gene>
    <name evidence="10" type="ORF">GSBLH_T00006954001</name>
</gene>
<keyword evidence="11" id="KW-1185">Reference proteome</keyword>
<evidence type="ECO:0008006" key="12">
    <source>
        <dbReference type="Google" id="ProtNLM"/>
    </source>
</evidence>
<dbReference type="InParanoid" id="D8LVE5"/>
<dbReference type="GO" id="GO:0005634">
    <property type="term" value="C:nucleus"/>
    <property type="evidence" value="ECO:0007669"/>
    <property type="project" value="TreeGrafter"/>
</dbReference>
<dbReference type="Proteomes" id="UP000008312">
    <property type="component" value="Unassembled WGS sequence"/>
</dbReference>
<evidence type="ECO:0000256" key="7">
    <source>
        <dbReference type="ARBA" id="ARBA00023242"/>
    </source>
</evidence>
<protein>
    <recommendedName>
        <fullName evidence="12">ARID domain-containing protein</fullName>
    </recommendedName>
</protein>
<dbReference type="PANTHER" id="PTHR15348">
    <property type="entry name" value="AT-RICH INTERACTIVE DOMAIN-CONTAINING PROTEIN ARID DOMAIN- CONTAINING PROTEIN DEAD RINGER PROTEIN B-CELL REGULATOR OF IGH TRANSCRIPTION BRIGHT"/>
    <property type="match status" value="1"/>
</dbReference>
<dbReference type="GeneID" id="24923078"/>
<dbReference type="OrthoDB" id="338531at2759"/>
<dbReference type="RefSeq" id="XP_012893832.1">
    <property type="nucleotide sequence ID" value="XM_013038378.1"/>
</dbReference>
<evidence type="ECO:0000313" key="11">
    <source>
        <dbReference type="Proteomes" id="UP000008312"/>
    </source>
</evidence>
<name>D8LVE5_BLAHO</name>
<dbReference type="AlphaFoldDB" id="D8LVE5"/>
<dbReference type="GO" id="GO:0008270">
    <property type="term" value="F:zinc ion binding"/>
    <property type="evidence" value="ECO:0007669"/>
    <property type="project" value="UniProtKB-KW"/>
</dbReference>
<organism evidence="10">
    <name type="scientific">Blastocystis hominis</name>
    <dbReference type="NCBI Taxonomy" id="12968"/>
    <lineage>
        <taxon>Eukaryota</taxon>
        <taxon>Sar</taxon>
        <taxon>Stramenopiles</taxon>
        <taxon>Bigyra</taxon>
        <taxon>Opalozoa</taxon>
        <taxon>Opalinata</taxon>
        <taxon>Blastocystidae</taxon>
        <taxon>Blastocystis</taxon>
    </lineage>
</organism>
<proteinExistence type="predicted"/>
<dbReference type="Gene3D" id="3.30.40.100">
    <property type="match status" value="1"/>
</dbReference>
<keyword evidence="2" id="KW-0863">Zinc-finger</keyword>
<dbReference type="Pfam" id="PF07496">
    <property type="entry name" value="zf-CW"/>
    <property type="match status" value="1"/>
</dbReference>